<dbReference type="Pfam" id="PF15613">
    <property type="entry name" value="WSD"/>
    <property type="match status" value="1"/>
</dbReference>
<organism evidence="7 8">
    <name type="scientific">Cyclotella cryptica</name>
    <dbReference type="NCBI Taxonomy" id="29204"/>
    <lineage>
        <taxon>Eukaryota</taxon>
        <taxon>Sar</taxon>
        <taxon>Stramenopiles</taxon>
        <taxon>Ochrophyta</taxon>
        <taxon>Bacillariophyta</taxon>
        <taxon>Coscinodiscophyceae</taxon>
        <taxon>Thalassiosirophycidae</taxon>
        <taxon>Stephanodiscales</taxon>
        <taxon>Stephanodiscaceae</taxon>
        <taxon>Cyclotella</taxon>
    </lineage>
</organism>
<sequence>MKIYWTPSDKLESEHSDAKNCTRETKMRCNAGLMGKTLAKQVLKWRASKARDFSPVPLRPVSLDRSFTSSMITRSLLSSQISPTQLGIARDFGLDLHRVSLLLSILNFLPTVSDAKVVYYIAKLTSRVGDGHSSTLKRNDPARVIVVTQRSSRQQLVLNMSSDSEELNPHAFESSSNGNESDSDEENDVSSGEDNDAMNDDEHLNSDEIHEDKAETKSGENGSTPKRETAFDSVSTPALEEANTNSLKKSSAKKSSATKPAAKKSPASGEKSPASRKKSGKPTYLDMAHDAIASLKDRTGSSFPAILKWVKATYPHVESVKPEFFKNSLNKGIQQGLKESRFVKVKNSFKVNSEWTKKQKAAAKAKEAAKKKADQKRKQEVEKAKAKAKAQKLEDDAKKKAEEERIRKEAEKTPEQKAAEAKAKLRAEILRKRRYPMEDTKMHEENKEYGIKAPENVTRRPALPYTLTCLVPPHLRGENPKWGAVFNASMSGTGELMELDNDRGLIVDALHVYHFFCGDVGFVDENYPCPSSPSKHYSWECEGGQSAPPTHLSSFLDFSESVDFTRDFIRRFRVYRHRPRRSAVAERFDKLGNGLNAVSWSQILFFYVDLMERYYTSDASLDVGVMPGEYDLDMSYLWNKGNAIGDVAHSSSENGKADNVPGKSYRGYVGNPKGILSKAYSKLGNQIEPWNLTAEELMTLLRVLTDDILSKRADLAADITERGTKLAELQKAKNQALYKFRKARLDFEGPKKPVNKKRIEGEDDIKAPDDGQVNDEPEAGSEKVSTDTPLNPKAKKAFLAAEKAYNKSIESFDNGIRKLISRTEPIGFDRNFNSYYCFLHDPEMMHVEQLKHSVLPPELKRLGLPLNPSSSWHFIDTKSLFDQFLCSLDTRGIRENELYSVSSTLTILKRRLQDEKKENTRAAARIREKEALERRLDNARTACDGEEGRRSGRLAGQAIDEVRKLEIELEQLAKAHDEEERLEKLGRERACDYSLLTGLQMIADLDSSKHAAPSLEDVSCHKLWMHKKNGGNGTIQVVVDTLLEIEDRCNDLSPWRREDITRDVWRKQLSDASTSWANECVMFLGPSCDESPKDRNGKNDVSEGPTLSKKQRLDDKPFMASIASIVRKCLKELELRVFELSGEKMAFEEADLAEDLAASDDGPVDENKRRSCWKRKINALKQMPTSRYGIIRDVIVAAVTVARKSHFNQVAAELKVALQLHRPLAAAEAKNAALGVLEKYGGYNELENEDDDMDIDEIAAVNIGDKKSGDDIEPTAVSSFLCDEVTMMTGSIGGNQDADQYDWRDVLKTCKSISRIAAATQFFATKADDVIYRVQEEKEALDSFLGLGLTKKSGKSKTNKKKFDLSSPVWADCQVTNELVKGKVKDYPWWPARICKPYDASLAKSLSDSGYTLISFVGESINYLVTEKNIRSFLDEVNESMEQYDADTVEKWNESTAMAKSIWKRQNRGVASPWNKNSKPGFSEEKKSET</sequence>
<dbReference type="CDD" id="cd05162">
    <property type="entry name" value="PWWP"/>
    <property type="match status" value="1"/>
</dbReference>
<comment type="caution">
    <text evidence="7">The sequence shown here is derived from an EMBL/GenBank/DDBJ whole genome shotgun (WGS) entry which is preliminary data.</text>
</comment>
<feature type="region of interest" description="Disordered" evidence="4">
    <location>
        <begin position="1090"/>
        <end position="1110"/>
    </location>
</feature>
<proteinExistence type="predicted"/>
<dbReference type="Gene3D" id="1.10.10.10">
    <property type="entry name" value="Winged helix-like DNA-binding domain superfamily/Winged helix DNA-binding domain"/>
    <property type="match status" value="1"/>
</dbReference>
<evidence type="ECO:0000256" key="4">
    <source>
        <dbReference type="SAM" id="MobiDB-lite"/>
    </source>
</evidence>
<feature type="region of interest" description="Disordered" evidence="4">
    <location>
        <begin position="160"/>
        <end position="285"/>
    </location>
</feature>
<feature type="compositionally biased region" description="Basic and acidic residues" evidence="4">
    <location>
        <begin position="751"/>
        <end position="769"/>
    </location>
</feature>
<dbReference type="Proteomes" id="UP001516023">
    <property type="component" value="Unassembled WGS sequence"/>
</dbReference>
<keyword evidence="8" id="KW-1185">Reference proteome</keyword>
<feature type="region of interest" description="Disordered" evidence="4">
    <location>
        <begin position="751"/>
        <end position="788"/>
    </location>
</feature>
<gene>
    <name evidence="7" type="ORF">HJC23_002929</name>
</gene>
<dbReference type="InterPro" id="IPR028941">
    <property type="entry name" value="WHIM2_dom"/>
</dbReference>
<dbReference type="CDD" id="cd00073">
    <property type="entry name" value="H15"/>
    <property type="match status" value="1"/>
</dbReference>
<evidence type="ECO:0000259" key="6">
    <source>
        <dbReference type="PROSITE" id="PS51504"/>
    </source>
</evidence>
<keyword evidence="3" id="KW-0175">Coiled coil</keyword>
<dbReference type="SUPFAM" id="SSF63748">
    <property type="entry name" value="Tudor/PWWP/MBT"/>
    <property type="match status" value="1"/>
</dbReference>
<dbReference type="InterPro" id="IPR036388">
    <property type="entry name" value="WH-like_DNA-bd_sf"/>
</dbReference>
<feature type="coiled-coil region" evidence="3">
    <location>
        <begin position="905"/>
        <end position="985"/>
    </location>
</feature>
<feature type="compositionally biased region" description="Acidic residues" evidence="4">
    <location>
        <begin position="181"/>
        <end position="199"/>
    </location>
</feature>
<dbReference type="InterPro" id="IPR036390">
    <property type="entry name" value="WH_DNA-bd_sf"/>
</dbReference>
<protein>
    <recommendedName>
        <fullName evidence="9">PWWP domain-containing protein</fullName>
    </recommendedName>
</protein>
<dbReference type="Pfam" id="PF00538">
    <property type="entry name" value="Linker_histone"/>
    <property type="match status" value="1"/>
</dbReference>
<dbReference type="Pfam" id="PF00855">
    <property type="entry name" value="PWWP"/>
    <property type="match status" value="1"/>
</dbReference>
<dbReference type="InterPro" id="IPR005818">
    <property type="entry name" value="Histone_H1/H5_H15"/>
</dbReference>
<name>A0ABD3PQG4_9STRA</name>
<dbReference type="PROSITE" id="PS51504">
    <property type="entry name" value="H15"/>
    <property type="match status" value="1"/>
</dbReference>
<comment type="subcellular location">
    <subcellularLocation>
        <location evidence="1">Nucleus</location>
    </subcellularLocation>
</comment>
<dbReference type="Gene3D" id="2.30.30.140">
    <property type="match status" value="1"/>
</dbReference>
<evidence type="ECO:0008006" key="9">
    <source>
        <dbReference type="Google" id="ProtNLM"/>
    </source>
</evidence>
<dbReference type="EMBL" id="JABMIG020000130">
    <property type="protein sequence ID" value="KAL3790303.1"/>
    <property type="molecule type" value="Genomic_DNA"/>
</dbReference>
<evidence type="ECO:0000256" key="3">
    <source>
        <dbReference type="SAM" id="Coils"/>
    </source>
</evidence>
<feature type="compositionally biased region" description="Low complexity" evidence="4">
    <location>
        <begin position="253"/>
        <end position="272"/>
    </location>
</feature>
<evidence type="ECO:0000313" key="7">
    <source>
        <dbReference type="EMBL" id="KAL3790303.1"/>
    </source>
</evidence>
<feature type="compositionally biased region" description="Polar residues" evidence="4">
    <location>
        <begin position="232"/>
        <end position="247"/>
    </location>
</feature>
<feature type="domain" description="PWWP" evidence="5">
    <location>
        <begin position="1376"/>
        <end position="1423"/>
    </location>
</feature>
<dbReference type="InterPro" id="IPR000313">
    <property type="entry name" value="PWWP_dom"/>
</dbReference>
<feature type="region of interest" description="Disordered" evidence="4">
    <location>
        <begin position="1468"/>
        <end position="1490"/>
    </location>
</feature>
<accession>A0ABD3PQG4</accession>
<evidence type="ECO:0000256" key="1">
    <source>
        <dbReference type="ARBA" id="ARBA00004123"/>
    </source>
</evidence>
<feature type="region of interest" description="Disordered" evidence="4">
    <location>
        <begin position="364"/>
        <end position="419"/>
    </location>
</feature>
<evidence type="ECO:0000256" key="2">
    <source>
        <dbReference type="ARBA" id="ARBA00023242"/>
    </source>
</evidence>
<dbReference type="GO" id="GO:0005634">
    <property type="term" value="C:nucleus"/>
    <property type="evidence" value="ECO:0007669"/>
    <property type="project" value="UniProtKB-SubCell"/>
</dbReference>
<feature type="domain" description="H15" evidence="6">
    <location>
        <begin position="280"/>
        <end position="353"/>
    </location>
</feature>
<reference evidence="7 8" key="1">
    <citation type="journal article" date="2020" name="G3 (Bethesda)">
        <title>Improved Reference Genome for Cyclotella cryptica CCMP332, a Model for Cell Wall Morphogenesis, Salinity Adaptation, and Lipid Production in Diatoms (Bacillariophyta).</title>
        <authorList>
            <person name="Roberts W.R."/>
            <person name="Downey K.M."/>
            <person name="Ruck E.C."/>
            <person name="Traller J.C."/>
            <person name="Alverson A.J."/>
        </authorList>
    </citation>
    <scope>NUCLEOTIDE SEQUENCE [LARGE SCALE GENOMIC DNA]</scope>
    <source>
        <strain evidence="7 8">CCMP332</strain>
    </source>
</reference>
<feature type="compositionally biased region" description="Basic and acidic residues" evidence="4">
    <location>
        <begin position="200"/>
        <end position="218"/>
    </location>
</feature>
<keyword evidence="2" id="KW-0539">Nucleus</keyword>
<dbReference type="SMART" id="SM00526">
    <property type="entry name" value="H15"/>
    <property type="match status" value="1"/>
</dbReference>
<evidence type="ECO:0000259" key="5">
    <source>
        <dbReference type="PROSITE" id="PS50812"/>
    </source>
</evidence>
<feature type="compositionally biased region" description="Basic and acidic residues" evidence="4">
    <location>
        <begin position="1090"/>
        <end position="1101"/>
    </location>
</feature>
<dbReference type="PROSITE" id="PS50812">
    <property type="entry name" value="PWWP"/>
    <property type="match status" value="1"/>
</dbReference>
<evidence type="ECO:0000313" key="8">
    <source>
        <dbReference type="Proteomes" id="UP001516023"/>
    </source>
</evidence>
<dbReference type="SUPFAM" id="SSF46785">
    <property type="entry name" value="Winged helix' DNA-binding domain"/>
    <property type="match status" value="1"/>
</dbReference>